<evidence type="ECO:0000313" key="2">
    <source>
        <dbReference type="Proteomes" id="UP000263273"/>
    </source>
</evidence>
<reference evidence="1 2" key="1">
    <citation type="journal article" date="2018" name="Nat. Biotechnol.">
        <title>A standardized bacterial taxonomy based on genome phylogeny substantially revises the tree of life.</title>
        <authorList>
            <person name="Parks D.H."/>
            <person name="Chuvochina M."/>
            <person name="Waite D.W."/>
            <person name="Rinke C."/>
            <person name="Skarshewski A."/>
            <person name="Chaumeil P.A."/>
            <person name="Hugenholtz P."/>
        </authorList>
    </citation>
    <scope>NUCLEOTIDE SEQUENCE [LARGE SCALE GENOMIC DNA]</scope>
    <source>
        <strain evidence="1">UBA10948</strain>
    </source>
</reference>
<evidence type="ECO:0000313" key="1">
    <source>
        <dbReference type="EMBL" id="HBK54037.1"/>
    </source>
</evidence>
<protein>
    <submittedName>
        <fullName evidence="1">Uncharacterized protein</fullName>
    </submittedName>
</protein>
<dbReference type="EMBL" id="DNZF01000193">
    <property type="protein sequence ID" value="HBK54037.1"/>
    <property type="molecule type" value="Genomic_DNA"/>
</dbReference>
<dbReference type="AlphaFoldDB" id="A0A354Z0P6"/>
<sequence>MKRNRYGLNLDEGVPLITEEDFDLLYVDCFGETDAQFTNWLKEGNKPLLLGGQIGSGKSTLIEKRLSGDKPDIRLAYDKDGINLDAGDFLAITLAGFVEKALVENIDLSFSELPKELAGLEKNDWETLLEALSPQIFSLEAFGRKREIRRKIAESIDYEKYIPEIINEIGNRIEIKLKRALFVFASGIDKYNWESSAFIQLQEILRVLSGFKTLFEVNAVHLFYKQGVMPSIDRLFIPAMSLEDIKNLMIKRLGVYEKSVEKELDLLAYWSGGNPRQAIRLLKAYLSGIKPDRKNHFERIVLAVRQITGDFFAYAQRPAEELICSVEQTNLLLSSLLSLPNDKETARRALQGNWILITGQPKGDRWPVLVNPLVRPFFNQDNTNVEAPEIRLLKEYAMLNDISPIGLEMNLLNADENAYYSKENQEYPQNTPKKNGNQLLMELLARGLEEPLHANISELLDLLRAALFSKDRADRSIIAYKNRAVCDAARNYLFAKANTYEFQKCEHFLLMGGEDRNPAEQIWEILESNTEIISIEFVGEWNNAQLETLDKLRDCFLERQMLWWIYLNDLKKFIPYWTHLRQLFGVFILEDELNMGLTEEDVQNDLAYFEDLVEEENSAEANVIKYLKVVLDYLTKAKGREING</sequence>
<comment type="caution">
    <text evidence="1">The sequence shown here is derived from an EMBL/GenBank/DDBJ whole genome shotgun (WGS) entry which is preliminary data.</text>
</comment>
<dbReference type="InterPro" id="IPR027417">
    <property type="entry name" value="P-loop_NTPase"/>
</dbReference>
<gene>
    <name evidence="1" type="ORF">DDZ44_08890</name>
</gene>
<dbReference type="Proteomes" id="UP000263273">
    <property type="component" value="Unassembled WGS sequence"/>
</dbReference>
<dbReference type="SUPFAM" id="SSF52540">
    <property type="entry name" value="P-loop containing nucleoside triphosphate hydrolases"/>
    <property type="match status" value="1"/>
</dbReference>
<organism evidence="1 2">
    <name type="scientific">Syntrophomonas wolfei</name>
    <dbReference type="NCBI Taxonomy" id="863"/>
    <lineage>
        <taxon>Bacteria</taxon>
        <taxon>Bacillati</taxon>
        <taxon>Bacillota</taxon>
        <taxon>Clostridia</taxon>
        <taxon>Eubacteriales</taxon>
        <taxon>Syntrophomonadaceae</taxon>
        <taxon>Syntrophomonas</taxon>
    </lineage>
</organism>
<name>A0A354Z0P6_9FIRM</name>
<dbReference type="RefSeq" id="WP_276619966.1">
    <property type="nucleotide sequence ID" value="NZ_DCDX01000013.1"/>
</dbReference>
<accession>A0A354Z0P6</accession>
<proteinExistence type="predicted"/>